<feature type="domain" description="PAS" evidence="8">
    <location>
        <begin position="107"/>
        <end position="151"/>
    </location>
</feature>
<evidence type="ECO:0000256" key="3">
    <source>
        <dbReference type="ARBA" id="ARBA00022553"/>
    </source>
</evidence>
<dbReference type="Pfam" id="PF13426">
    <property type="entry name" value="PAS_9"/>
    <property type="match status" value="1"/>
</dbReference>
<comment type="catalytic activity">
    <reaction evidence="1">
        <text>ATP + protein L-histidine = ADP + protein N-phospho-L-histidine.</text>
        <dbReference type="EC" id="2.7.13.3"/>
    </reaction>
</comment>
<protein>
    <recommendedName>
        <fullName evidence="2">histidine kinase</fullName>
        <ecNumber evidence="2">2.7.13.3</ecNumber>
    </recommendedName>
</protein>
<evidence type="ECO:0000256" key="6">
    <source>
        <dbReference type="ARBA" id="ARBA00022777"/>
    </source>
</evidence>
<dbReference type="PROSITE" id="PS50112">
    <property type="entry name" value="PAS"/>
    <property type="match status" value="2"/>
</dbReference>
<evidence type="ECO:0000256" key="1">
    <source>
        <dbReference type="ARBA" id="ARBA00000085"/>
    </source>
</evidence>
<name>A0A4R9FNC1_9LEPT</name>
<keyword evidence="4" id="KW-0808">Transferase</keyword>
<dbReference type="Proteomes" id="UP000297453">
    <property type="component" value="Unassembled WGS sequence"/>
</dbReference>
<dbReference type="GO" id="GO:0006355">
    <property type="term" value="P:regulation of DNA-templated transcription"/>
    <property type="evidence" value="ECO:0007669"/>
    <property type="project" value="InterPro"/>
</dbReference>
<dbReference type="OrthoDB" id="9806821at2"/>
<dbReference type="InterPro" id="IPR013767">
    <property type="entry name" value="PAS_fold"/>
</dbReference>
<dbReference type="GO" id="GO:0004673">
    <property type="term" value="F:protein histidine kinase activity"/>
    <property type="evidence" value="ECO:0007669"/>
    <property type="project" value="UniProtKB-EC"/>
</dbReference>
<dbReference type="InterPro" id="IPR036890">
    <property type="entry name" value="HATPase_C_sf"/>
</dbReference>
<feature type="domain" description="PAS" evidence="8">
    <location>
        <begin position="230"/>
        <end position="272"/>
    </location>
</feature>
<dbReference type="PANTHER" id="PTHR41523">
    <property type="entry name" value="TWO-COMPONENT SYSTEM SENSOR PROTEIN"/>
    <property type="match status" value="1"/>
</dbReference>
<dbReference type="PANTHER" id="PTHR41523:SF8">
    <property type="entry name" value="ETHYLENE RESPONSE SENSOR PROTEIN"/>
    <property type="match status" value="1"/>
</dbReference>
<dbReference type="EC" id="2.7.13.3" evidence="2"/>
<dbReference type="Gene3D" id="3.30.565.10">
    <property type="entry name" value="Histidine kinase-like ATPase, C-terminal domain"/>
    <property type="match status" value="1"/>
</dbReference>
<dbReference type="NCBIfam" id="TIGR00229">
    <property type="entry name" value="sensory_box"/>
    <property type="match status" value="2"/>
</dbReference>
<proteinExistence type="predicted"/>
<evidence type="ECO:0000256" key="4">
    <source>
        <dbReference type="ARBA" id="ARBA00022679"/>
    </source>
</evidence>
<keyword evidence="10" id="KW-1185">Reference proteome</keyword>
<keyword evidence="3" id="KW-0597">Phosphoprotein</keyword>
<dbReference type="InterPro" id="IPR035965">
    <property type="entry name" value="PAS-like_dom_sf"/>
</dbReference>
<dbReference type="SMART" id="SM00091">
    <property type="entry name" value="PAS"/>
    <property type="match status" value="2"/>
</dbReference>
<accession>A0A4R9FNC1</accession>
<keyword evidence="7" id="KW-0067">ATP-binding</keyword>
<dbReference type="SUPFAM" id="SSF55785">
    <property type="entry name" value="PYP-like sensor domain (PAS domain)"/>
    <property type="match status" value="2"/>
</dbReference>
<evidence type="ECO:0000313" key="9">
    <source>
        <dbReference type="EMBL" id="TGJ99754.1"/>
    </source>
</evidence>
<dbReference type="SUPFAM" id="SSF55874">
    <property type="entry name" value="ATPase domain of HSP90 chaperone/DNA topoisomerase II/histidine kinase"/>
    <property type="match status" value="1"/>
</dbReference>
<dbReference type="Pfam" id="PF07568">
    <property type="entry name" value="HisKA_2"/>
    <property type="match status" value="1"/>
</dbReference>
<dbReference type="EMBL" id="RQEP01000019">
    <property type="protein sequence ID" value="TGJ99754.1"/>
    <property type="molecule type" value="Genomic_DNA"/>
</dbReference>
<comment type="caution">
    <text evidence="9">The sequence shown here is derived from an EMBL/GenBank/DDBJ whole genome shotgun (WGS) entry which is preliminary data.</text>
</comment>
<dbReference type="AlphaFoldDB" id="A0A4R9FNC1"/>
<reference evidence="9" key="1">
    <citation type="journal article" date="2019" name="PLoS Negl. Trop. Dis.">
        <title>Revisiting the worldwide diversity of Leptospira species in the environment.</title>
        <authorList>
            <person name="Vincent A.T."/>
            <person name="Schiettekatte O."/>
            <person name="Bourhy P."/>
            <person name="Veyrier F.J."/>
            <person name="Picardeau M."/>
        </authorList>
    </citation>
    <scope>NUCLEOTIDE SEQUENCE [LARGE SCALE GENOMIC DNA]</scope>
    <source>
        <strain evidence="9">SSS9</strain>
    </source>
</reference>
<dbReference type="Gene3D" id="3.30.450.20">
    <property type="entry name" value="PAS domain"/>
    <property type="match status" value="2"/>
</dbReference>
<dbReference type="CDD" id="cd00130">
    <property type="entry name" value="PAS"/>
    <property type="match status" value="2"/>
</dbReference>
<organism evidence="9 10">
    <name type="scientific">Leptospira semungkisensis</name>
    <dbReference type="NCBI Taxonomy" id="2484985"/>
    <lineage>
        <taxon>Bacteria</taxon>
        <taxon>Pseudomonadati</taxon>
        <taxon>Spirochaetota</taxon>
        <taxon>Spirochaetia</taxon>
        <taxon>Leptospirales</taxon>
        <taxon>Leptospiraceae</taxon>
        <taxon>Leptospira</taxon>
    </lineage>
</organism>
<evidence type="ECO:0000259" key="8">
    <source>
        <dbReference type="PROSITE" id="PS50112"/>
    </source>
</evidence>
<sequence>MKSSFFPNWCILMEPSGLIQRTNLPLDSWFQIPISHFLQGTEHIQGEKGTVTLSWQPGKNPRSFPENITLSANWSVTHGMVWVELEPQEENSASIIENSYWKEFLASDLPFRQIFETNQTIKWIIDPDSGDILYVNNAACVFYGYTREELLKLKITDINILTKAEVFEEMKRAASESRLYFLFKHRLKNGEIRNMEVYSGPLQFGGKRVLFSILYDVTERILATSLLQASEKLYRSLVENASDSIILTDIHSKIFEVNQRMTELLGFTKEELQSLYLKDILDEESWTHTKEKIASLEIGKPVILSRKFRNKSGTILETEVNAVRIDESRYMGIVRDVTERNLMTRSLERSLKEKESMLQEIHHRVKNNLQVISSLLGLQSENTEDPNLKKILMECENRVKSMGFVHAELYRSENLAAVDLEHYFSTLVSHLIRVYGASQRVELSLDLHSLEVSIERAIPLGLILNELVTNSLKYAFPEGRKGKLEIRIFQEDSCILFCYSDDGVGFQIKDCEGPDSIGMQLIEILSMQLKAGSEFTTKNGVNFSLRIPDPVLGK</sequence>
<dbReference type="InterPro" id="IPR011495">
    <property type="entry name" value="Sig_transdc_His_kin_sub2_dim/P"/>
</dbReference>
<evidence type="ECO:0000256" key="7">
    <source>
        <dbReference type="ARBA" id="ARBA00022840"/>
    </source>
</evidence>
<gene>
    <name evidence="9" type="ORF">EHO59_16180</name>
</gene>
<dbReference type="GO" id="GO:0005524">
    <property type="term" value="F:ATP binding"/>
    <property type="evidence" value="ECO:0007669"/>
    <property type="project" value="UniProtKB-KW"/>
</dbReference>
<dbReference type="Pfam" id="PF00989">
    <property type="entry name" value="PAS"/>
    <property type="match status" value="1"/>
</dbReference>
<keyword evidence="5" id="KW-0547">Nucleotide-binding</keyword>
<keyword evidence="6" id="KW-0418">Kinase</keyword>
<evidence type="ECO:0000313" key="10">
    <source>
        <dbReference type="Proteomes" id="UP000297453"/>
    </source>
</evidence>
<evidence type="ECO:0000256" key="5">
    <source>
        <dbReference type="ARBA" id="ARBA00022741"/>
    </source>
</evidence>
<evidence type="ECO:0000256" key="2">
    <source>
        <dbReference type="ARBA" id="ARBA00012438"/>
    </source>
</evidence>
<dbReference type="InterPro" id="IPR000014">
    <property type="entry name" value="PAS"/>
</dbReference>